<dbReference type="InterPro" id="IPR041457">
    <property type="entry name" value="CxC2_KDZ-assoc"/>
</dbReference>
<proteinExistence type="predicted"/>
<evidence type="ECO:0000313" key="3">
    <source>
        <dbReference type="Proteomes" id="UP001218218"/>
    </source>
</evidence>
<sequence>CQDCCVRAHLQHPLDRIEEPIQRWDSTQFKRVTLKSMGLRVQLGHSSADRCAAPIAGHKTFTVIHTNEIHDVAVNFCGCREESFVGSCRQQLMRWSWYPATHKEPQTCSTLVCLEAF</sequence>
<feature type="non-terminal residue" evidence="2">
    <location>
        <position position="117"/>
    </location>
</feature>
<evidence type="ECO:0000313" key="2">
    <source>
        <dbReference type="EMBL" id="KAJ7342374.1"/>
    </source>
</evidence>
<reference evidence="2" key="1">
    <citation type="submission" date="2023-03" db="EMBL/GenBank/DDBJ databases">
        <title>Massive genome expansion in bonnet fungi (Mycena s.s.) driven by repeated elements and novel gene families across ecological guilds.</title>
        <authorList>
            <consortium name="Lawrence Berkeley National Laboratory"/>
            <person name="Harder C.B."/>
            <person name="Miyauchi S."/>
            <person name="Viragh M."/>
            <person name="Kuo A."/>
            <person name="Thoen E."/>
            <person name="Andreopoulos B."/>
            <person name="Lu D."/>
            <person name="Skrede I."/>
            <person name="Drula E."/>
            <person name="Henrissat B."/>
            <person name="Morin E."/>
            <person name="Kohler A."/>
            <person name="Barry K."/>
            <person name="LaButti K."/>
            <person name="Morin E."/>
            <person name="Salamov A."/>
            <person name="Lipzen A."/>
            <person name="Mereny Z."/>
            <person name="Hegedus B."/>
            <person name="Baldrian P."/>
            <person name="Stursova M."/>
            <person name="Weitz H."/>
            <person name="Taylor A."/>
            <person name="Grigoriev I.V."/>
            <person name="Nagy L.G."/>
            <person name="Martin F."/>
            <person name="Kauserud H."/>
        </authorList>
    </citation>
    <scope>NUCLEOTIDE SEQUENCE</scope>
    <source>
        <strain evidence="2">CBHHK002</strain>
    </source>
</reference>
<feature type="domain" description="CxC2-like cysteine cluster KDZ transposase-associated" evidence="1">
    <location>
        <begin position="34"/>
        <end position="117"/>
    </location>
</feature>
<accession>A0AAD6ZVU4</accession>
<dbReference type="Pfam" id="PF18803">
    <property type="entry name" value="CxC2"/>
    <property type="match status" value="1"/>
</dbReference>
<evidence type="ECO:0000259" key="1">
    <source>
        <dbReference type="Pfam" id="PF18803"/>
    </source>
</evidence>
<feature type="non-terminal residue" evidence="2">
    <location>
        <position position="1"/>
    </location>
</feature>
<protein>
    <recommendedName>
        <fullName evidence="1">CxC2-like cysteine cluster KDZ transposase-associated domain-containing protein</fullName>
    </recommendedName>
</protein>
<organism evidence="2 3">
    <name type="scientific">Mycena albidolilacea</name>
    <dbReference type="NCBI Taxonomy" id="1033008"/>
    <lineage>
        <taxon>Eukaryota</taxon>
        <taxon>Fungi</taxon>
        <taxon>Dikarya</taxon>
        <taxon>Basidiomycota</taxon>
        <taxon>Agaricomycotina</taxon>
        <taxon>Agaricomycetes</taxon>
        <taxon>Agaricomycetidae</taxon>
        <taxon>Agaricales</taxon>
        <taxon>Marasmiineae</taxon>
        <taxon>Mycenaceae</taxon>
        <taxon>Mycena</taxon>
    </lineage>
</organism>
<dbReference type="Proteomes" id="UP001218218">
    <property type="component" value="Unassembled WGS sequence"/>
</dbReference>
<comment type="caution">
    <text evidence="2">The sequence shown here is derived from an EMBL/GenBank/DDBJ whole genome shotgun (WGS) entry which is preliminary data.</text>
</comment>
<dbReference type="AlphaFoldDB" id="A0AAD6ZVU4"/>
<keyword evidence="3" id="KW-1185">Reference proteome</keyword>
<dbReference type="EMBL" id="JARIHO010000025">
    <property type="protein sequence ID" value="KAJ7342374.1"/>
    <property type="molecule type" value="Genomic_DNA"/>
</dbReference>
<name>A0AAD6ZVU4_9AGAR</name>
<gene>
    <name evidence="2" type="ORF">DFH08DRAFT_630041</name>
</gene>